<evidence type="ECO:0000313" key="2">
    <source>
        <dbReference type="Proteomes" id="UP000054928"/>
    </source>
</evidence>
<organism evidence="1 2">
    <name type="scientific">Plasmopara halstedii</name>
    <name type="common">Downy mildew of sunflower</name>
    <dbReference type="NCBI Taxonomy" id="4781"/>
    <lineage>
        <taxon>Eukaryota</taxon>
        <taxon>Sar</taxon>
        <taxon>Stramenopiles</taxon>
        <taxon>Oomycota</taxon>
        <taxon>Peronosporomycetes</taxon>
        <taxon>Peronosporales</taxon>
        <taxon>Peronosporaceae</taxon>
        <taxon>Plasmopara</taxon>
    </lineage>
</organism>
<dbReference type="GeneID" id="36396694"/>
<dbReference type="RefSeq" id="XP_024581704.1">
    <property type="nucleotide sequence ID" value="XM_024716069.1"/>
</dbReference>
<proteinExistence type="predicted"/>
<dbReference type="AlphaFoldDB" id="A0A0P1AUG9"/>
<sequence>MYRAISAWPVADSASLDFQLMLPSTMFPSREVQAAAELSAIIDLSLMVFAQGIYRPSENLSSLGPLMPPSVLSIPVSALE</sequence>
<reference evidence="2" key="1">
    <citation type="submission" date="2014-09" db="EMBL/GenBank/DDBJ databases">
        <authorList>
            <person name="Sharma Rahul"/>
            <person name="Thines Marco"/>
        </authorList>
    </citation>
    <scope>NUCLEOTIDE SEQUENCE [LARGE SCALE GENOMIC DNA]</scope>
</reference>
<accession>A0A0P1AUG9</accession>
<keyword evidence="2" id="KW-1185">Reference proteome</keyword>
<name>A0A0P1AUG9_PLAHL</name>
<dbReference type="Proteomes" id="UP000054928">
    <property type="component" value="Unassembled WGS sequence"/>
</dbReference>
<protein>
    <submittedName>
        <fullName evidence="1">Uncharacterized protein</fullName>
    </submittedName>
</protein>
<evidence type="ECO:0000313" key="1">
    <source>
        <dbReference type="EMBL" id="CEG45335.1"/>
    </source>
</evidence>
<dbReference type="EMBL" id="CCYD01001572">
    <property type="protein sequence ID" value="CEG45335.1"/>
    <property type="molecule type" value="Genomic_DNA"/>
</dbReference>